<comment type="subcellular location">
    <subcellularLocation>
        <location evidence="1">Nucleus</location>
    </subcellularLocation>
</comment>
<feature type="compositionally biased region" description="Acidic residues" evidence="9">
    <location>
        <begin position="167"/>
        <end position="183"/>
    </location>
</feature>
<dbReference type="Proteomes" id="UP000789405">
    <property type="component" value="Unassembled WGS sequence"/>
</dbReference>
<dbReference type="Pfam" id="PF01192">
    <property type="entry name" value="RNA_pol_Rpb6"/>
    <property type="match status" value="1"/>
</dbReference>
<dbReference type="PANTHER" id="PTHR11375:SF0">
    <property type="entry name" value="ACIDIC LEUCINE-RICH NUCLEAR PHOSPHOPROTEIN 32 FAMILY MEMBER A"/>
    <property type="match status" value="1"/>
</dbReference>
<feature type="compositionally biased region" description="Acidic residues" evidence="9">
    <location>
        <begin position="343"/>
        <end position="354"/>
    </location>
</feature>
<dbReference type="SMART" id="SM01409">
    <property type="entry name" value="RNA_pol_Rpb6"/>
    <property type="match status" value="1"/>
</dbReference>
<dbReference type="SUPFAM" id="SSF52058">
    <property type="entry name" value="L domain-like"/>
    <property type="match status" value="1"/>
</dbReference>
<dbReference type="PROSITE" id="PS01111">
    <property type="entry name" value="RNA_POL_K_14KD"/>
    <property type="match status" value="1"/>
</dbReference>
<dbReference type="OrthoDB" id="259769at2759"/>
<feature type="compositionally biased region" description="Acidic residues" evidence="9">
    <location>
        <begin position="196"/>
        <end position="231"/>
    </location>
</feature>
<feature type="compositionally biased region" description="Acidic residues" evidence="9">
    <location>
        <begin position="240"/>
        <end position="260"/>
    </location>
</feature>
<gene>
    <name evidence="10" type="ORF">DERYTH_LOCUS10278</name>
</gene>
<dbReference type="GO" id="GO:0000428">
    <property type="term" value="C:DNA-directed RNA polymerase complex"/>
    <property type="evidence" value="ECO:0007669"/>
    <property type="project" value="UniProtKB-KW"/>
</dbReference>
<dbReference type="Gene3D" id="3.90.940.10">
    <property type="match status" value="1"/>
</dbReference>
<evidence type="ECO:0000256" key="1">
    <source>
        <dbReference type="ARBA" id="ARBA00004123"/>
    </source>
</evidence>
<dbReference type="Gene3D" id="3.80.10.10">
    <property type="entry name" value="Ribonuclease Inhibitor"/>
    <property type="match status" value="1"/>
</dbReference>
<dbReference type="SUPFAM" id="SSF63562">
    <property type="entry name" value="RPB6/omega subunit-like"/>
    <property type="match status" value="1"/>
</dbReference>
<dbReference type="EMBL" id="CAJVPY010005917">
    <property type="protein sequence ID" value="CAG8652881.1"/>
    <property type="molecule type" value="Genomic_DNA"/>
</dbReference>
<evidence type="ECO:0000256" key="8">
    <source>
        <dbReference type="ARBA" id="ARBA00025777"/>
    </source>
</evidence>
<accession>A0A9N9H7H3</accession>
<feature type="compositionally biased region" description="Basic and acidic residues" evidence="9">
    <location>
        <begin position="332"/>
        <end position="342"/>
    </location>
</feature>
<dbReference type="GO" id="GO:0003899">
    <property type="term" value="F:DNA-directed RNA polymerase activity"/>
    <property type="evidence" value="ECO:0007669"/>
    <property type="project" value="InterPro"/>
</dbReference>
<dbReference type="InterPro" id="IPR036161">
    <property type="entry name" value="RPB6/omega-like_sf"/>
</dbReference>
<dbReference type="InterPro" id="IPR006110">
    <property type="entry name" value="Pol_omega/Rpo6/RPB6"/>
</dbReference>
<dbReference type="InterPro" id="IPR001611">
    <property type="entry name" value="Leu-rich_rpt"/>
</dbReference>
<evidence type="ECO:0000256" key="5">
    <source>
        <dbReference type="ARBA" id="ARBA00023163"/>
    </source>
</evidence>
<dbReference type="InterPro" id="IPR006111">
    <property type="entry name" value="Rpo6/Rpb6"/>
</dbReference>
<keyword evidence="11" id="KW-1185">Reference proteome</keyword>
<evidence type="ECO:0000256" key="6">
    <source>
        <dbReference type="ARBA" id="ARBA00023242"/>
    </source>
</evidence>
<dbReference type="PANTHER" id="PTHR11375">
    <property type="entry name" value="ACIDIC LEUCINE-RICH NUCLEAR PHOSPHOPROTEIN 32"/>
    <property type="match status" value="1"/>
</dbReference>
<dbReference type="InterPro" id="IPR020708">
    <property type="entry name" value="DNA-dir_RNA_polK_14-18kDa_CS"/>
</dbReference>
<sequence>MADQDFKSKLQFEDPAEVVELYLDKRKIVNIANITNTSGDRKDFTPLNELINLKLLSLNCTQLSNLDGFPPLPKLRRLALSDNKIVGGLEKLANAKLEDLNHLDLSNNRIVEISALEPLRALPNLKHLTLVECPVTQIPNYREAVFEVIPQLYSLDDEDRTGKTIDSEEESDAEEDEDEDEDAEIMRLNGRAELPYLDDSEEEENQEVEVSEEEVGSGSETNEEIGDDSNGEQETNANEEISDSEEEQQLETSEIEEEEPKVEKVSSRDKGKSVAFREEEEDNDDDSEKADEDIDPSQRPSTSAEEDDIDDEAEDASESNPTKRGVAEEDDKIQNKKRRDEYPEQDLAEDELEPDLPTGYGAEDQREVNIDIQGGVGIISNGVGGVGMDIDKGEKVVQEKERVTTPYMTKYEKARILGTRALQISMNAPILVDRDNETDPLEIAKKELRQKKIPLMVRRFLPDGSFEDWHVRELIIPDDEAYEEINKQYERDSSKLYINFDIWG</sequence>
<evidence type="ECO:0000256" key="7">
    <source>
        <dbReference type="ARBA" id="ARBA00025773"/>
    </source>
</evidence>
<dbReference type="GO" id="GO:0003677">
    <property type="term" value="F:DNA binding"/>
    <property type="evidence" value="ECO:0007669"/>
    <property type="project" value="InterPro"/>
</dbReference>
<keyword evidence="2" id="KW-0240">DNA-directed RNA polymerase</keyword>
<keyword evidence="3" id="KW-0433">Leucine-rich repeat</keyword>
<feature type="compositionally biased region" description="Acidic residues" evidence="9">
    <location>
        <begin position="278"/>
        <end position="295"/>
    </location>
</feature>
<dbReference type="GO" id="GO:0042393">
    <property type="term" value="F:histone binding"/>
    <property type="evidence" value="ECO:0007669"/>
    <property type="project" value="TreeGrafter"/>
</dbReference>
<keyword evidence="5" id="KW-0804">Transcription</keyword>
<feature type="region of interest" description="Disordered" evidence="9">
    <location>
        <begin position="159"/>
        <end position="366"/>
    </location>
</feature>
<dbReference type="PIRSF" id="PIRSF500154">
    <property type="entry name" value="RPB6"/>
    <property type="match status" value="1"/>
</dbReference>
<evidence type="ECO:0000256" key="9">
    <source>
        <dbReference type="SAM" id="MobiDB-lite"/>
    </source>
</evidence>
<dbReference type="InterPro" id="IPR045081">
    <property type="entry name" value="AN32"/>
</dbReference>
<reference evidence="10" key="1">
    <citation type="submission" date="2021-06" db="EMBL/GenBank/DDBJ databases">
        <authorList>
            <person name="Kallberg Y."/>
            <person name="Tangrot J."/>
            <person name="Rosling A."/>
        </authorList>
    </citation>
    <scope>NUCLEOTIDE SEQUENCE</scope>
    <source>
        <strain evidence="10">MA453B</strain>
    </source>
</reference>
<dbReference type="GO" id="GO:0006351">
    <property type="term" value="P:DNA-templated transcription"/>
    <property type="evidence" value="ECO:0007669"/>
    <property type="project" value="InterPro"/>
</dbReference>
<protein>
    <submittedName>
        <fullName evidence="10">4160_t:CDS:1</fullName>
    </submittedName>
</protein>
<dbReference type="PROSITE" id="PS51450">
    <property type="entry name" value="LRR"/>
    <property type="match status" value="1"/>
</dbReference>
<dbReference type="InterPro" id="IPR028363">
    <property type="entry name" value="RPB6"/>
</dbReference>
<feature type="compositionally biased region" description="Basic and acidic residues" evidence="9">
    <location>
        <begin position="261"/>
        <end position="277"/>
    </location>
</feature>
<dbReference type="HAMAP" id="MF_00192">
    <property type="entry name" value="RNApol_arch_Rpo6"/>
    <property type="match status" value="1"/>
</dbReference>
<comment type="similarity">
    <text evidence="7">Belongs to the archaeal Rpo6/eukaryotic RPB6 RNA polymerase subunit family.</text>
</comment>
<name>A0A9N9H7H3_9GLOM</name>
<evidence type="ECO:0000313" key="11">
    <source>
        <dbReference type="Proteomes" id="UP000789405"/>
    </source>
</evidence>
<comment type="caution">
    <text evidence="10">The sequence shown here is derived from an EMBL/GenBank/DDBJ whole genome shotgun (WGS) entry which is preliminary data.</text>
</comment>
<dbReference type="PIRSF" id="PIRSF000778">
    <property type="entry name" value="RpoK/RPB6"/>
    <property type="match status" value="1"/>
</dbReference>
<evidence type="ECO:0000256" key="4">
    <source>
        <dbReference type="ARBA" id="ARBA00022737"/>
    </source>
</evidence>
<proteinExistence type="inferred from homology"/>
<dbReference type="Pfam" id="PF14580">
    <property type="entry name" value="LRR_9"/>
    <property type="match status" value="1"/>
</dbReference>
<feature type="compositionally biased region" description="Acidic residues" evidence="9">
    <location>
        <begin position="304"/>
        <end position="317"/>
    </location>
</feature>
<keyword evidence="4" id="KW-0677">Repeat</keyword>
<comment type="similarity">
    <text evidence="8">Belongs to the ANP32 family.</text>
</comment>
<dbReference type="GO" id="GO:0005634">
    <property type="term" value="C:nucleus"/>
    <property type="evidence" value="ECO:0007669"/>
    <property type="project" value="TreeGrafter"/>
</dbReference>
<keyword evidence="6" id="KW-0539">Nucleus</keyword>
<dbReference type="InterPro" id="IPR032675">
    <property type="entry name" value="LRR_dom_sf"/>
</dbReference>
<dbReference type="AlphaFoldDB" id="A0A9N9H7H3"/>
<organism evidence="10 11">
    <name type="scientific">Dentiscutata erythropus</name>
    <dbReference type="NCBI Taxonomy" id="1348616"/>
    <lineage>
        <taxon>Eukaryota</taxon>
        <taxon>Fungi</taxon>
        <taxon>Fungi incertae sedis</taxon>
        <taxon>Mucoromycota</taxon>
        <taxon>Glomeromycotina</taxon>
        <taxon>Glomeromycetes</taxon>
        <taxon>Diversisporales</taxon>
        <taxon>Gigasporaceae</taxon>
        <taxon>Dentiscutata</taxon>
    </lineage>
</organism>
<evidence type="ECO:0000256" key="2">
    <source>
        <dbReference type="ARBA" id="ARBA00022478"/>
    </source>
</evidence>
<evidence type="ECO:0000256" key="3">
    <source>
        <dbReference type="ARBA" id="ARBA00022614"/>
    </source>
</evidence>
<dbReference type="NCBIfam" id="NF002208">
    <property type="entry name" value="PRK01099.1-3"/>
    <property type="match status" value="1"/>
</dbReference>
<evidence type="ECO:0000313" key="10">
    <source>
        <dbReference type="EMBL" id="CAG8652881.1"/>
    </source>
</evidence>